<feature type="domain" description="Sulfatase-modifying factor enzyme-like" evidence="2">
    <location>
        <begin position="27"/>
        <end position="273"/>
    </location>
</feature>
<evidence type="ECO:0000313" key="4">
    <source>
        <dbReference type="Proteomes" id="UP000028525"/>
    </source>
</evidence>
<dbReference type="PANTHER" id="PTHR23150:SF19">
    <property type="entry name" value="FORMYLGLYCINE-GENERATING ENZYME"/>
    <property type="match status" value="1"/>
</dbReference>
<dbReference type="EMBL" id="JPME01000030">
    <property type="protein sequence ID" value="KEZ87681.1"/>
    <property type="molecule type" value="Genomic_DNA"/>
</dbReference>
<dbReference type="GO" id="GO:0120147">
    <property type="term" value="F:formylglycine-generating oxidase activity"/>
    <property type="evidence" value="ECO:0007669"/>
    <property type="project" value="TreeGrafter"/>
</dbReference>
<reference evidence="3 4" key="1">
    <citation type="submission" date="2014-07" db="EMBL/GenBank/DDBJ databases">
        <title>Draft genome of Clostridium celerecrescens 152B isolated from sediments associated with methane hydrate from Krishna Godavari basin.</title>
        <authorList>
            <person name="Honkalas V.S."/>
            <person name="Dabir A.P."/>
            <person name="Arora P."/>
            <person name="Dhakephalkar P.K."/>
        </authorList>
    </citation>
    <scope>NUCLEOTIDE SEQUENCE [LARGE SCALE GENOMIC DNA]</scope>
    <source>
        <strain evidence="3 4">152B</strain>
    </source>
</reference>
<name>A0A084JFE7_9FIRM</name>
<dbReference type="SUPFAM" id="SSF56436">
    <property type="entry name" value="C-type lectin-like"/>
    <property type="match status" value="1"/>
</dbReference>
<dbReference type="STRING" id="29354.IO98_20505"/>
<dbReference type="OrthoDB" id="9768004at2"/>
<organism evidence="3 4">
    <name type="scientific">Lacrimispora celerecrescens</name>
    <dbReference type="NCBI Taxonomy" id="29354"/>
    <lineage>
        <taxon>Bacteria</taxon>
        <taxon>Bacillati</taxon>
        <taxon>Bacillota</taxon>
        <taxon>Clostridia</taxon>
        <taxon>Lachnospirales</taxon>
        <taxon>Lachnospiraceae</taxon>
        <taxon>Lacrimispora</taxon>
    </lineage>
</organism>
<dbReference type="InterPro" id="IPR051043">
    <property type="entry name" value="Sulfatase_Mod_Factor_Kinase"/>
</dbReference>
<dbReference type="Proteomes" id="UP000028525">
    <property type="component" value="Unassembled WGS sequence"/>
</dbReference>
<evidence type="ECO:0000256" key="1">
    <source>
        <dbReference type="SAM" id="SignalP"/>
    </source>
</evidence>
<proteinExistence type="predicted"/>
<dbReference type="AlphaFoldDB" id="A0A084JFE7"/>
<comment type="caution">
    <text evidence="3">The sequence shown here is derived from an EMBL/GenBank/DDBJ whole genome shotgun (WGS) entry which is preliminary data.</text>
</comment>
<dbReference type="PROSITE" id="PS51257">
    <property type="entry name" value="PROKAR_LIPOPROTEIN"/>
    <property type="match status" value="1"/>
</dbReference>
<dbReference type="PANTHER" id="PTHR23150">
    <property type="entry name" value="SULFATASE MODIFYING FACTOR 1, 2"/>
    <property type="match status" value="1"/>
</dbReference>
<protein>
    <submittedName>
        <fullName evidence="3">Transcriptional regulator</fullName>
    </submittedName>
</protein>
<keyword evidence="1" id="KW-0732">Signal</keyword>
<feature type="signal peptide" evidence="1">
    <location>
        <begin position="1"/>
        <end position="18"/>
    </location>
</feature>
<sequence>MRKKLILLLILVSVFSCGCSKEEQENLVLVKGGIVLNTTSGHQEEEESIPDFYIGKYEVTQKEWTEVMGNNPSGFKGDNLPVEMVSWYDAIEYCNKRSEKNGLTTYYTIDKNNQDPENKSDYDDIKWLVTVNEGSNGYRLPTQAEWEYVASGGLKSKNYTYSGSNNGEDAAWYFRNSGKEYLSGEWKWSLIENNRNITHPVGSKIPNELGIYDMSGNVREWCYNWYEDSGIESGIYRAWKGGGWIGDITSCQISYRGKFEASGKGADQGFRVCRNK</sequence>
<dbReference type="InterPro" id="IPR016187">
    <property type="entry name" value="CTDL_fold"/>
</dbReference>
<accession>A0A084JFE7</accession>
<dbReference type="InterPro" id="IPR042095">
    <property type="entry name" value="SUMF_sf"/>
</dbReference>
<dbReference type="Pfam" id="PF03781">
    <property type="entry name" value="FGE-sulfatase"/>
    <property type="match status" value="1"/>
</dbReference>
<dbReference type="Gene3D" id="3.90.1580.10">
    <property type="entry name" value="paralog of FGE (formylglycine-generating enzyme)"/>
    <property type="match status" value="1"/>
</dbReference>
<evidence type="ECO:0000259" key="2">
    <source>
        <dbReference type="Pfam" id="PF03781"/>
    </source>
</evidence>
<feature type="chain" id="PRO_5038598317" evidence="1">
    <location>
        <begin position="19"/>
        <end position="276"/>
    </location>
</feature>
<evidence type="ECO:0000313" key="3">
    <source>
        <dbReference type="EMBL" id="KEZ87681.1"/>
    </source>
</evidence>
<dbReference type="InterPro" id="IPR005532">
    <property type="entry name" value="SUMF_dom"/>
</dbReference>
<keyword evidence="4" id="KW-1185">Reference proteome</keyword>
<gene>
    <name evidence="3" type="ORF">IO98_20505</name>
</gene>